<reference evidence="2 3" key="1">
    <citation type="submission" date="2018-12" db="EMBL/GenBank/DDBJ databases">
        <title>Sequencing of bacterial isolates from soil warming experiment in Harvard Forest, Massachusetts, USA.</title>
        <authorList>
            <person name="Deangelis K."/>
        </authorList>
    </citation>
    <scope>NUCLEOTIDE SEQUENCE [LARGE SCALE GENOMIC DNA]</scope>
    <source>
        <strain evidence="2 3">EB153</strain>
    </source>
</reference>
<comment type="caution">
    <text evidence="2">The sequence shown here is derived from an EMBL/GenBank/DDBJ whole genome shotgun (WGS) entry which is preliminary data.</text>
</comment>
<evidence type="ECO:0008006" key="4">
    <source>
        <dbReference type="Google" id="ProtNLM"/>
    </source>
</evidence>
<keyword evidence="3" id="KW-1185">Reference proteome</keyword>
<evidence type="ECO:0000313" key="2">
    <source>
        <dbReference type="EMBL" id="RSL16512.1"/>
    </source>
</evidence>
<proteinExistence type="predicted"/>
<protein>
    <recommendedName>
        <fullName evidence="4">Lipid/polyisoprenoid-binding YceI-like domain-containing protein</fullName>
    </recommendedName>
</protein>
<dbReference type="AlphaFoldDB" id="A0A3R9QH69"/>
<evidence type="ECO:0000256" key="1">
    <source>
        <dbReference type="SAM" id="SignalP"/>
    </source>
</evidence>
<name>A0A3R9QH69_9BACT</name>
<evidence type="ECO:0000313" key="3">
    <source>
        <dbReference type="Proteomes" id="UP000269669"/>
    </source>
</evidence>
<accession>A0A3R9QH69</accession>
<gene>
    <name evidence="2" type="ORF">EDE15_2030</name>
</gene>
<sequence length="195" mass="20860">MTNKYLRCLTQVGVFVLAVNIGALAQNWTPDRLPEKFSGQINAYTPTTTKAPTGPYEIRGSWSMNLKREGTKADFSAAVNMILSDGWVLTNSTVPPNFDPSTRNAHTHHITMTDAEVTMLPNNAIQVSGTATVTLNGGPTPFAQQSPLTVVITGGGTGPDDVEYSNVTLTFASPASGHFGTEPLPGVVRKVEKRK</sequence>
<dbReference type="EMBL" id="RSDW01000001">
    <property type="protein sequence ID" value="RSL16512.1"/>
    <property type="molecule type" value="Genomic_DNA"/>
</dbReference>
<keyword evidence="1" id="KW-0732">Signal</keyword>
<dbReference type="Proteomes" id="UP000269669">
    <property type="component" value="Unassembled WGS sequence"/>
</dbReference>
<dbReference type="RefSeq" id="WP_125485109.1">
    <property type="nucleotide sequence ID" value="NZ_RSDW01000001.1"/>
</dbReference>
<organism evidence="2 3">
    <name type="scientific">Edaphobacter aggregans</name>
    <dbReference type="NCBI Taxonomy" id="570835"/>
    <lineage>
        <taxon>Bacteria</taxon>
        <taxon>Pseudomonadati</taxon>
        <taxon>Acidobacteriota</taxon>
        <taxon>Terriglobia</taxon>
        <taxon>Terriglobales</taxon>
        <taxon>Acidobacteriaceae</taxon>
        <taxon>Edaphobacter</taxon>
    </lineage>
</organism>
<feature type="signal peptide" evidence="1">
    <location>
        <begin position="1"/>
        <end position="25"/>
    </location>
</feature>
<feature type="chain" id="PRO_5018721438" description="Lipid/polyisoprenoid-binding YceI-like domain-containing protein" evidence="1">
    <location>
        <begin position="26"/>
        <end position="195"/>
    </location>
</feature>